<evidence type="ECO:0000313" key="6">
    <source>
        <dbReference type="Proteomes" id="UP000677054"/>
    </source>
</evidence>
<protein>
    <recommendedName>
        <fullName evidence="4">tRNA-splicing endonuclease subunit Sen54 N-terminal domain-containing protein</fullName>
    </recommendedName>
</protein>
<evidence type="ECO:0000313" key="5">
    <source>
        <dbReference type="EMBL" id="CAD7242949.1"/>
    </source>
</evidence>
<dbReference type="PANTHER" id="PTHR21027:SF1">
    <property type="entry name" value="TRNA-SPLICING ENDONUCLEASE SUBUNIT SEN54"/>
    <property type="match status" value="1"/>
</dbReference>
<feature type="compositionally biased region" description="Polar residues" evidence="3">
    <location>
        <begin position="424"/>
        <end position="444"/>
    </location>
</feature>
<feature type="region of interest" description="Disordered" evidence="3">
    <location>
        <begin position="597"/>
        <end position="623"/>
    </location>
</feature>
<dbReference type="OrthoDB" id="408683at2759"/>
<accession>A0A7R8X898</accession>
<dbReference type="Proteomes" id="UP000677054">
    <property type="component" value="Unassembled WGS sequence"/>
</dbReference>
<sequence>MIAYDTASPTSAALATSPNTCRYKKTGAAEIYQIVAQRECPGEKSAMDAEQGGSTIKKLFKEFHVVTVPFSPPLTISLSGVELAVEALRGREELDLLNPGIKGPKLNFPGGSWLEAKEIQQLLDQRKAVLAAPCIYKLSDVILGEYNPELGLVMLKKTAGKKWGYMGLSLKSQTYLYPEEAIFLMEMKMMELVHEGIPISTQRAFNLLLTSCDSLEQYKVYAYLSQEGYKVMRYRSRDVTWYEKRIRLHTYQHKREKKPVPIQMSASSQDSVHQESFLSLSSKEVKQHEMDFEDIETVILDGTLEKPSTEHVIQASKCKNLREVSMESLPSVQKHVEIPKSAEDASPVKSESEGNVQAESASNEITAFSNSEEREEVEVCLPTILASAAASVKISDDVKETEGKSEPFFAVACSLEDVIEASLPDSSKPSNNDGEFNDSSSQKSIEVIEITDDLEGMSSDKVILSGKSQPGLKDCEDVIVLDSDGDDTCAASTLTQGRQLKQKKSSPLQDLVKSCAPKRMKADTKQNVEVITVLDSPVFSPPPSSSRDELLSIIPNMYGRNRITLQVHRDILLPPNSEPIKDEYTIDIAKMQAEVREKVAKTTSRSQKEPPKPSSTGFQRNASLQSNFNTSSNWQRYQRPPLSSHQFEHFHSQTHFRMESAPGHWSGSSYYDPMPPFVPMPSHHIDPWIQEHYPPNFMYNYPPPFSGRNSGQSGYPPPAQQHFFPRAAQPRHRHAFIGQSHGHRGAWSKYRQNAHARKNESRSGVFRNQDKNESYESAFPRIPPEVESWRKVKIKLKDKEEKETLTKGPLKSLWNGTVKPLIEPKDAVNVGTVLRQIDVGPTATNSAEIVQEESLSSDEVIFDIHLPTVTVKRHHPPEPLLRVFLLPTRHETMASVIKRVQAWQRERADEVPIVVARCVGSSVQFFHFRDFVLPSPDG</sequence>
<dbReference type="InterPro" id="IPR024336">
    <property type="entry name" value="tRNA_splic_suSen54_N"/>
</dbReference>
<dbReference type="AlphaFoldDB" id="A0A7R8X898"/>
<feature type="compositionally biased region" description="Polar residues" evidence="3">
    <location>
        <begin position="614"/>
        <end position="623"/>
    </location>
</feature>
<keyword evidence="6" id="KW-1185">Reference proteome</keyword>
<keyword evidence="2" id="KW-0819">tRNA processing</keyword>
<feature type="region of interest" description="Disordered" evidence="3">
    <location>
        <begin position="330"/>
        <end position="372"/>
    </location>
</feature>
<evidence type="ECO:0000256" key="2">
    <source>
        <dbReference type="ARBA" id="ARBA00022694"/>
    </source>
</evidence>
<proteinExistence type="inferred from homology"/>
<feature type="compositionally biased region" description="Basic and acidic residues" evidence="3">
    <location>
        <begin position="597"/>
        <end position="611"/>
    </location>
</feature>
<feature type="region of interest" description="Disordered" evidence="3">
    <location>
        <begin position="422"/>
        <end position="444"/>
    </location>
</feature>
<dbReference type="InterPro" id="IPR024337">
    <property type="entry name" value="tRNA_splic_suSen54"/>
</dbReference>
<dbReference type="PANTHER" id="PTHR21027">
    <property type="entry name" value="TRNA-SPLICING ENDONUCLEASE SUBUNIT SEN54"/>
    <property type="match status" value="1"/>
</dbReference>
<gene>
    <name evidence="5" type="ORF">DSTB1V02_LOCUS2889</name>
</gene>
<comment type="similarity">
    <text evidence="1">Belongs to the SEN54 family.</text>
</comment>
<feature type="region of interest" description="Disordered" evidence="3">
    <location>
        <begin position="752"/>
        <end position="774"/>
    </location>
</feature>
<feature type="compositionally biased region" description="Basic and acidic residues" evidence="3">
    <location>
        <begin position="334"/>
        <end position="343"/>
    </location>
</feature>
<evidence type="ECO:0000256" key="1">
    <source>
        <dbReference type="ARBA" id="ARBA00005736"/>
    </source>
</evidence>
<feature type="compositionally biased region" description="Polar residues" evidence="3">
    <location>
        <begin position="353"/>
        <end position="370"/>
    </location>
</feature>
<evidence type="ECO:0000259" key="4">
    <source>
        <dbReference type="Pfam" id="PF12928"/>
    </source>
</evidence>
<organism evidence="5">
    <name type="scientific">Darwinula stevensoni</name>
    <dbReference type="NCBI Taxonomy" id="69355"/>
    <lineage>
        <taxon>Eukaryota</taxon>
        <taxon>Metazoa</taxon>
        <taxon>Ecdysozoa</taxon>
        <taxon>Arthropoda</taxon>
        <taxon>Crustacea</taxon>
        <taxon>Oligostraca</taxon>
        <taxon>Ostracoda</taxon>
        <taxon>Podocopa</taxon>
        <taxon>Podocopida</taxon>
        <taxon>Darwinulocopina</taxon>
        <taxon>Darwinuloidea</taxon>
        <taxon>Darwinulidae</taxon>
        <taxon>Darwinula</taxon>
    </lineage>
</organism>
<dbReference type="GO" id="GO:0000379">
    <property type="term" value="P:tRNA-type intron splice site recognition and cleavage"/>
    <property type="evidence" value="ECO:0007669"/>
    <property type="project" value="TreeGrafter"/>
</dbReference>
<name>A0A7R8X898_9CRUS</name>
<feature type="domain" description="tRNA-splicing endonuclease subunit Sen54 N-terminal" evidence="4">
    <location>
        <begin position="132"/>
        <end position="192"/>
    </location>
</feature>
<dbReference type="Pfam" id="PF12928">
    <property type="entry name" value="tRNA_int_end_N2"/>
    <property type="match status" value="1"/>
</dbReference>
<evidence type="ECO:0000256" key="3">
    <source>
        <dbReference type="SAM" id="MobiDB-lite"/>
    </source>
</evidence>
<dbReference type="EMBL" id="CAJPEV010000341">
    <property type="protein sequence ID" value="CAG0884216.1"/>
    <property type="molecule type" value="Genomic_DNA"/>
</dbReference>
<dbReference type="GO" id="GO:0000214">
    <property type="term" value="C:tRNA-intron endonuclease complex"/>
    <property type="evidence" value="ECO:0007669"/>
    <property type="project" value="TreeGrafter"/>
</dbReference>
<reference evidence="5" key="1">
    <citation type="submission" date="2020-11" db="EMBL/GenBank/DDBJ databases">
        <authorList>
            <person name="Tran Van P."/>
        </authorList>
    </citation>
    <scope>NUCLEOTIDE SEQUENCE</scope>
</reference>
<dbReference type="EMBL" id="LR899858">
    <property type="protein sequence ID" value="CAD7242949.1"/>
    <property type="molecule type" value="Genomic_DNA"/>
</dbReference>